<dbReference type="EMBL" id="JACGWO010000005">
    <property type="protein sequence ID" value="KAK4426768.1"/>
    <property type="molecule type" value="Genomic_DNA"/>
</dbReference>
<proteinExistence type="predicted"/>
<feature type="compositionally biased region" description="Basic and acidic residues" evidence="1">
    <location>
        <begin position="81"/>
        <end position="90"/>
    </location>
</feature>
<feature type="region of interest" description="Disordered" evidence="1">
    <location>
        <begin position="137"/>
        <end position="156"/>
    </location>
</feature>
<organism evidence="2 3">
    <name type="scientific">Sesamum alatum</name>
    <dbReference type="NCBI Taxonomy" id="300844"/>
    <lineage>
        <taxon>Eukaryota</taxon>
        <taxon>Viridiplantae</taxon>
        <taxon>Streptophyta</taxon>
        <taxon>Embryophyta</taxon>
        <taxon>Tracheophyta</taxon>
        <taxon>Spermatophyta</taxon>
        <taxon>Magnoliopsida</taxon>
        <taxon>eudicotyledons</taxon>
        <taxon>Gunneridae</taxon>
        <taxon>Pentapetalae</taxon>
        <taxon>asterids</taxon>
        <taxon>lamiids</taxon>
        <taxon>Lamiales</taxon>
        <taxon>Pedaliaceae</taxon>
        <taxon>Sesamum</taxon>
    </lineage>
</organism>
<dbReference type="AlphaFoldDB" id="A0AAE2CLR8"/>
<accession>A0AAE2CLR8</accession>
<sequence length="186" mass="20214">MGGSPKISTKEIPATTKYGCSNTNSPHRLKSTKEGERILDCSLFDYPHHNHGKNIYSEKDEIIGGEEPFPATWENGGGGTEGKKGEDTRRHLGKGNEGLGFLEEEKTLLRDSGADWVGIGPPAVRRRHLPVKTTHTAPSALNTASPPVAHPAEARNLPPFRGTVAVRNRYSGRHLGRSAASIRYRG</sequence>
<keyword evidence="3" id="KW-1185">Reference proteome</keyword>
<reference evidence="2" key="1">
    <citation type="submission" date="2020-06" db="EMBL/GenBank/DDBJ databases">
        <authorList>
            <person name="Li T."/>
            <person name="Hu X."/>
            <person name="Zhang T."/>
            <person name="Song X."/>
            <person name="Zhang H."/>
            <person name="Dai N."/>
            <person name="Sheng W."/>
            <person name="Hou X."/>
            <person name="Wei L."/>
        </authorList>
    </citation>
    <scope>NUCLEOTIDE SEQUENCE</scope>
    <source>
        <strain evidence="2">3651</strain>
        <tissue evidence="2">Leaf</tissue>
    </source>
</reference>
<evidence type="ECO:0000313" key="3">
    <source>
        <dbReference type="Proteomes" id="UP001293254"/>
    </source>
</evidence>
<protein>
    <submittedName>
        <fullName evidence="2">Uncharacterized protein</fullName>
    </submittedName>
</protein>
<dbReference type="Proteomes" id="UP001293254">
    <property type="component" value="Unassembled WGS sequence"/>
</dbReference>
<gene>
    <name evidence="2" type="ORF">Salat_1445500</name>
</gene>
<comment type="caution">
    <text evidence="2">The sequence shown here is derived from an EMBL/GenBank/DDBJ whole genome shotgun (WGS) entry which is preliminary data.</text>
</comment>
<reference evidence="2" key="2">
    <citation type="journal article" date="2024" name="Plant">
        <title>Genomic evolution and insights into agronomic trait innovations of Sesamum species.</title>
        <authorList>
            <person name="Miao H."/>
            <person name="Wang L."/>
            <person name="Qu L."/>
            <person name="Liu H."/>
            <person name="Sun Y."/>
            <person name="Le M."/>
            <person name="Wang Q."/>
            <person name="Wei S."/>
            <person name="Zheng Y."/>
            <person name="Lin W."/>
            <person name="Duan Y."/>
            <person name="Cao H."/>
            <person name="Xiong S."/>
            <person name="Wang X."/>
            <person name="Wei L."/>
            <person name="Li C."/>
            <person name="Ma Q."/>
            <person name="Ju M."/>
            <person name="Zhao R."/>
            <person name="Li G."/>
            <person name="Mu C."/>
            <person name="Tian Q."/>
            <person name="Mei H."/>
            <person name="Zhang T."/>
            <person name="Gao T."/>
            <person name="Zhang H."/>
        </authorList>
    </citation>
    <scope>NUCLEOTIDE SEQUENCE</scope>
    <source>
        <strain evidence="2">3651</strain>
    </source>
</reference>
<evidence type="ECO:0000313" key="2">
    <source>
        <dbReference type="EMBL" id="KAK4426768.1"/>
    </source>
</evidence>
<evidence type="ECO:0000256" key="1">
    <source>
        <dbReference type="SAM" id="MobiDB-lite"/>
    </source>
</evidence>
<feature type="region of interest" description="Disordered" evidence="1">
    <location>
        <begin position="68"/>
        <end position="98"/>
    </location>
</feature>
<name>A0AAE2CLR8_9LAMI</name>
<feature type="region of interest" description="Disordered" evidence="1">
    <location>
        <begin position="1"/>
        <end position="33"/>
    </location>
</feature>